<sequence>MNELRKLQKKELEILTAVVKVCEENNIKYIIMHGTLLGAVRHQGFIPWDDDIDICMPRESYDKFIDIGEKFLPSNLKIQHYKTEENCPNIFAKVRDENTIFLQKEHVDLDINQGVFIDIFPLDRIKKGNHQIAKEYWRKGIFNILNECYDIGYVKGIKRKSSVLIGYSIHFILWKGLWRFVDRNKFIEREDKRRKKLHETGDDCVFYSVDRKVVGKYSRITERKKYLFEGQEFWGPKNYDEVLKKLYGEYMVIPAEKDRITHQPLKVELECNNIEEK</sequence>
<reference evidence="2 3" key="1">
    <citation type="journal article" date="2021" name="ISME Commun">
        <title>Automated analysis of genomic sequences facilitates high-throughput and comprehensive description of bacteria.</title>
        <authorList>
            <person name="Hitch T.C.A."/>
        </authorList>
    </citation>
    <scope>NUCLEOTIDE SEQUENCE [LARGE SCALE GENOMIC DNA]</scope>
    <source>
        <strain evidence="2 3">Sanger_04</strain>
    </source>
</reference>
<proteinExistence type="predicted"/>
<dbReference type="EMBL" id="JAOQKC010000033">
    <property type="protein sequence ID" value="MCU6698440.1"/>
    <property type="molecule type" value="Genomic_DNA"/>
</dbReference>
<dbReference type="RefSeq" id="WP_158365304.1">
    <property type="nucleotide sequence ID" value="NZ_JAOQKC010000033.1"/>
</dbReference>
<accession>A0ABT2S2G7</accession>
<evidence type="ECO:0000259" key="1">
    <source>
        <dbReference type="Pfam" id="PF04991"/>
    </source>
</evidence>
<dbReference type="Pfam" id="PF04991">
    <property type="entry name" value="LicD"/>
    <property type="match status" value="1"/>
</dbReference>
<dbReference type="Proteomes" id="UP001652461">
    <property type="component" value="Unassembled WGS sequence"/>
</dbReference>
<dbReference type="InterPro" id="IPR007074">
    <property type="entry name" value="LicD/FKTN/FKRP_NTP_transf"/>
</dbReference>
<keyword evidence="3" id="KW-1185">Reference proteome</keyword>
<dbReference type="PANTHER" id="PTHR43404:SF2">
    <property type="entry name" value="LIPOPOLYSACCHARIDE CHOLINEPHOSPHOTRANSFERASE LICD"/>
    <property type="match status" value="1"/>
</dbReference>
<feature type="domain" description="LicD/FKTN/FKRP nucleotidyltransferase" evidence="1">
    <location>
        <begin position="22"/>
        <end position="248"/>
    </location>
</feature>
<evidence type="ECO:0000313" key="2">
    <source>
        <dbReference type="EMBL" id="MCU6698440.1"/>
    </source>
</evidence>
<evidence type="ECO:0000313" key="3">
    <source>
        <dbReference type="Proteomes" id="UP001652461"/>
    </source>
</evidence>
<comment type="caution">
    <text evidence="2">The sequence shown here is derived from an EMBL/GenBank/DDBJ whole genome shotgun (WGS) entry which is preliminary data.</text>
</comment>
<dbReference type="InterPro" id="IPR052942">
    <property type="entry name" value="LPS_cholinephosphotransferase"/>
</dbReference>
<organism evidence="2 3">
    <name type="scientific">Laedolimicola ammoniilytica</name>
    <dbReference type="NCBI Taxonomy" id="2981771"/>
    <lineage>
        <taxon>Bacteria</taxon>
        <taxon>Bacillati</taxon>
        <taxon>Bacillota</taxon>
        <taxon>Clostridia</taxon>
        <taxon>Lachnospirales</taxon>
        <taxon>Lachnospiraceae</taxon>
        <taxon>Laedolimicola</taxon>
    </lineage>
</organism>
<name>A0ABT2S2G7_9FIRM</name>
<dbReference type="PANTHER" id="PTHR43404">
    <property type="entry name" value="LIPOPOLYSACCHARIDE CHOLINEPHOSPHOTRANSFERASE LICD"/>
    <property type="match status" value="1"/>
</dbReference>
<gene>
    <name evidence="2" type="ORF">OCV63_16360</name>
</gene>
<protein>
    <submittedName>
        <fullName evidence="2">LicD family protein</fullName>
    </submittedName>
</protein>